<dbReference type="KEGG" id="dosa:Os07g0657300"/>
<feature type="compositionally biased region" description="Polar residues" evidence="1">
    <location>
        <begin position="224"/>
        <end position="240"/>
    </location>
</feature>
<reference evidence="2 3" key="1">
    <citation type="journal article" date="2005" name="Nature">
        <title>The map-based sequence of the rice genome.</title>
        <authorList>
            <consortium name="International rice genome sequencing project (IRGSP)"/>
            <person name="Matsumoto T."/>
            <person name="Wu J."/>
            <person name="Kanamori H."/>
            <person name="Katayose Y."/>
            <person name="Fujisawa M."/>
            <person name="Namiki N."/>
            <person name="Mizuno H."/>
            <person name="Yamamoto K."/>
            <person name="Antonio B.A."/>
            <person name="Baba T."/>
            <person name="Sakata K."/>
            <person name="Nagamura Y."/>
            <person name="Aoki H."/>
            <person name="Arikawa K."/>
            <person name="Arita K."/>
            <person name="Bito T."/>
            <person name="Chiden Y."/>
            <person name="Fujitsuka N."/>
            <person name="Fukunaka R."/>
            <person name="Hamada M."/>
            <person name="Harada C."/>
            <person name="Hayashi A."/>
            <person name="Hijishita S."/>
            <person name="Honda M."/>
            <person name="Hosokawa S."/>
            <person name="Ichikawa Y."/>
            <person name="Idonuma A."/>
            <person name="Iijima M."/>
            <person name="Ikeda M."/>
            <person name="Ikeno M."/>
            <person name="Ito K."/>
            <person name="Ito S."/>
            <person name="Ito T."/>
            <person name="Ito Y."/>
            <person name="Ito Y."/>
            <person name="Iwabuchi A."/>
            <person name="Kamiya K."/>
            <person name="Karasawa W."/>
            <person name="Kurita K."/>
            <person name="Katagiri S."/>
            <person name="Kikuta A."/>
            <person name="Kobayashi H."/>
            <person name="Kobayashi N."/>
            <person name="Machita K."/>
            <person name="Maehara T."/>
            <person name="Masukawa M."/>
            <person name="Mizubayashi T."/>
            <person name="Mukai Y."/>
            <person name="Nagasaki H."/>
            <person name="Nagata Y."/>
            <person name="Naito S."/>
            <person name="Nakashima M."/>
            <person name="Nakama Y."/>
            <person name="Nakamichi Y."/>
            <person name="Nakamura M."/>
            <person name="Meguro A."/>
            <person name="Negishi M."/>
            <person name="Ohta I."/>
            <person name="Ohta T."/>
            <person name="Okamoto M."/>
            <person name="Ono N."/>
            <person name="Saji S."/>
            <person name="Sakaguchi M."/>
            <person name="Sakai K."/>
            <person name="Shibata M."/>
            <person name="Shimokawa T."/>
            <person name="Song J."/>
            <person name="Takazaki Y."/>
            <person name="Terasawa K."/>
            <person name="Tsugane M."/>
            <person name="Tsuji K."/>
            <person name="Ueda S."/>
            <person name="Waki K."/>
            <person name="Yamagata H."/>
            <person name="Yamamoto M."/>
            <person name="Yamamoto S."/>
            <person name="Yamane H."/>
            <person name="Yoshiki S."/>
            <person name="Yoshihara R."/>
            <person name="Yukawa K."/>
            <person name="Zhong H."/>
            <person name="Yano M."/>
            <person name="Yuan Q."/>
            <person name="Ouyang S."/>
            <person name="Liu J."/>
            <person name="Jones K.M."/>
            <person name="Gansberger K."/>
            <person name="Moffat K."/>
            <person name="Hill J."/>
            <person name="Bera J."/>
            <person name="Fadrosh D."/>
            <person name="Jin S."/>
            <person name="Johri S."/>
            <person name="Kim M."/>
            <person name="Overton L."/>
            <person name="Reardon M."/>
            <person name="Tsitrin T."/>
            <person name="Vuong H."/>
            <person name="Weaver B."/>
            <person name="Ciecko A."/>
            <person name="Tallon L."/>
            <person name="Jackson J."/>
            <person name="Pai G."/>
            <person name="Aken S.V."/>
            <person name="Utterback T."/>
            <person name="Reidmuller S."/>
            <person name="Feldblyum T."/>
            <person name="Hsiao J."/>
            <person name="Zismann V."/>
            <person name="Iobst S."/>
            <person name="de Vazeille A.R."/>
            <person name="Buell C.R."/>
            <person name="Ying K."/>
            <person name="Li Y."/>
            <person name="Lu T."/>
            <person name="Huang Y."/>
            <person name="Zhao Q."/>
            <person name="Feng Q."/>
            <person name="Zhang L."/>
            <person name="Zhu J."/>
            <person name="Weng Q."/>
            <person name="Mu J."/>
            <person name="Lu Y."/>
            <person name="Fan D."/>
            <person name="Liu Y."/>
            <person name="Guan J."/>
            <person name="Zhang Y."/>
            <person name="Yu S."/>
            <person name="Liu X."/>
            <person name="Zhang Y."/>
            <person name="Hong G."/>
            <person name="Han B."/>
            <person name="Choisne N."/>
            <person name="Demange N."/>
            <person name="Orjeda G."/>
            <person name="Samain S."/>
            <person name="Cattolico L."/>
            <person name="Pelletier E."/>
            <person name="Couloux A."/>
            <person name="Segurens B."/>
            <person name="Wincker P."/>
            <person name="D'Hont A."/>
            <person name="Scarpelli C."/>
            <person name="Weissenbach J."/>
            <person name="Salanoubat M."/>
            <person name="Quetier F."/>
            <person name="Yu Y."/>
            <person name="Kim H.R."/>
            <person name="Rambo T."/>
            <person name="Currie J."/>
            <person name="Collura K."/>
            <person name="Luo M."/>
            <person name="Yang T."/>
            <person name="Ammiraju J.S.S."/>
            <person name="Engler F."/>
            <person name="Soderlund C."/>
            <person name="Wing R.A."/>
            <person name="Palmer L.E."/>
            <person name="de la Bastide M."/>
            <person name="Spiegel L."/>
            <person name="Nascimento L."/>
            <person name="Zutavern T."/>
            <person name="O'Shaughnessy A."/>
            <person name="Dike S."/>
            <person name="Dedhia N."/>
            <person name="Preston R."/>
            <person name="Balija V."/>
            <person name="McCombie W.R."/>
            <person name="Chow T."/>
            <person name="Chen H."/>
            <person name="Chung M."/>
            <person name="Chen C."/>
            <person name="Shaw J."/>
            <person name="Wu H."/>
            <person name="Hsiao K."/>
            <person name="Chao Y."/>
            <person name="Chu M."/>
            <person name="Cheng C."/>
            <person name="Hour A."/>
            <person name="Lee P."/>
            <person name="Lin S."/>
            <person name="Lin Y."/>
            <person name="Liou J."/>
            <person name="Liu S."/>
            <person name="Hsing Y."/>
            <person name="Raghuvanshi S."/>
            <person name="Mohanty A."/>
            <person name="Bharti A.K."/>
            <person name="Gaur A."/>
            <person name="Gupta V."/>
            <person name="Kumar D."/>
            <person name="Ravi V."/>
            <person name="Vij S."/>
            <person name="Kapur A."/>
            <person name="Khurana P."/>
            <person name="Khurana P."/>
            <person name="Khurana J.P."/>
            <person name="Tyagi A.K."/>
            <person name="Gaikwad K."/>
            <person name="Singh A."/>
            <person name="Dalal V."/>
            <person name="Srivastava S."/>
            <person name="Dixit A."/>
            <person name="Pal A.K."/>
            <person name="Ghazi I.A."/>
            <person name="Yadav M."/>
            <person name="Pandit A."/>
            <person name="Bhargava A."/>
            <person name="Sureshbabu K."/>
            <person name="Batra K."/>
            <person name="Sharma T.R."/>
            <person name="Mohapatra T."/>
            <person name="Singh N.K."/>
            <person name="Messing J."/>
            <person name="Nelson A.B."/>
            <person name="Fuks G."/>
            <person name="Kavchok S."/>
            <person name="Keizer G."/>
            <person name="Linton E."/>
            <person name="Llaca V."/>
            <person name="Song R."/>
            <person name="Tanyolac B."/>
            <person name="Young S."/>
            <person name="Ho-Il K."/>
            <person name="Hahn J.H."/>
            <person name="Sangsakoo G."/>
            <person name="Vanavichit A."/>
            <person name="de Mattos Luiz.A.T."/>
            <person name="Zimmer P.D."/>
            <person name="Malone G."/>
            <person name="Dellagostin O."/>
            <person name="de Oliveira A.C."/>
            <person name="Bevan M."/>
            <person name="Bancroft I."/>
            <person name="Minx P."/>
            <person name="Cordum H."/>
            <person name="Wilson R."/>
            <person name="Cheng Z."/>
            <person name="Jin W."/>
            <person name="Jiang J."/>
            <person name="Leong S.A."/>
            <person name="Iwama H."/>
            <person name="Gojobori T."/>
            <person name="Itoh T."/>
            <person name="Niimura Y."/>
            <person name="Fujii Y."/>
            <person name="Habara T."/>
            <person name="Sakai H."/>
            <person name="Sato Y."/>
            <person name="Wilson G."/>
            <person name="Kumar K."/>
            <person name="McCouch S."/>
            <person name="Juretic N."/>
            <person name="Hoen D."/>
            <person name="Wright S."/>
            <person name="Bruskiewich R."/>
            <person name="Bureau T."/>
            <person name="Miyao A."/>
            <person name="Hirochika H."/>
            <person name="Nishikawa T."/>
            <person name="Kadowaki K."/>
            <person name="Sugiura M."/>
            <person name="Burr B."/>
            <person name="Sasaki T."/>
        </authorList>
    </citation>
    <scope>NUCLEOTIDE SEQUENCE [LARGE SCALE GENOMIC DNA]</scope>
    <source>
        <strain evidence="3">cv. Nipponbare</strain>
    </source>
</reference>
<organism evidence="2 3">
    <name type="scientific">Oryza sativa subsp. japonica</name>
    <name type="common">Rice</name>
    <dbReference type="NCBI Taxonomy" id="39947"/>
    <lineage>
        <taxon>Eukaryota</taxon>
        <taxon>Viridiplantae</taxon>
        <taxon>Streptophyta</taxon>
        <taxon>Embryophyta</taxon>
        <taxon>Tracheophyta</taxon>
        <taxon>Spermatophyta</taxon>
        <taxon>Magnoliopsida</taxon>
        <taxon>Liliopsida</taxon>
        <taxon>Poales</taxon>
        <taxon>Poaceae</taxon>
        <taxon>BOP clade</taxon>
        <taxon>Oryzoideae</taxon>
        <taxon>Oryzeae</taxon>
        <taxon>Oryzinae</taxon>
        <taxon>Oryza</taxon>
        <taxon>Oryza sativa</taxon>
    </lineage>
</organism>
<dbReference type="Proteomes" id="UP000000763">
    <property type="component" value="Chromosome 7"/>
</dbReference>
<dbReference type="EMBL" id="AP008213">
    <property type="protein sequence ID" value="BAF22426.1"/>
    <property type="molecule type" value="Genomic_DNA"/>
</dbReference>
<feature type="compositionally biased region" description="Low complexity" evidence="1">
    <location>
        <begin position="196"/>
        <end position="208"/>
    </location>
</feature>
<gene>
    <name evidence="2" type="ordered locus">Os07g0657300</name>
</gene>
<reference evidence="3" key="2">
    <citation type="journal article" date="2008" name="Nucleic Acids Res.">
        <title>The rice annotation project database (RAP-DB): 2008 update.</title>
        <authorList>
            <consortium name="The rice annotation project (RAP)"/>
        </authorList>
    </citation>
    <scope>GENOME REANNOTATION</scope>
    <source>
        <strain evidence="3">cv. Nipponbare</strain>
    </source>
</reference>
<evidence type="ECO:0000313" key="2">
    <source>
        <dbReference type="EMBL" id="BAF22426.1"/>
    </source>
</evidence>
<proteinExistence type="predicted"/>
<feature type="region of interest" description="Disordered" evidence="1">
    <location>
        <begin position="171"/>
        <end position="248"/>
    </location>
</feature>
<dbReference type="AlphaFoldDB" id="Q0D3Z7"/>
<accession>Q0D3Z7</accession>
<sequence>MLLPSGVFSGSTVSSPWMRRPAITSGKQCTRRSAVKSIGGNAERRDTTSPYLVIHQSWYSRMTNTTRRRRWFDVTNSGRIPSLNSWYTLPVYPPVENTTAGTSCTTSHRAAPPAGTRRSRTSSIVAMTFASHLRVYGRILSSSTAAAVAFPDDDDTSWNDALAECIRTSPRAKQMSARVDVRSQQRLSFPMPEHGAAATSTARRAAAAAPPPPSSECTKEKNDTGATNSVPTETNDSSSSPKKRRMLNALGCAALPFLPAPPPP</sequence>
<evidence type="ECO:0000313" key="3">
    <source>
        <dbReference type="Proteomes" id="UP000000763"/>
    </source>
</evidence>
<feature type="region of interest" description="Disordered" evidence="1">
    <location>
        <begin position="100"/>
        <end position="119"/>
    </location>
</feature>
<name>Q0D3Z7_ORYSJ</name>
<protein>
    <submittedName>
        <fullName evidence="2">Os07g0657300 protein</fullName>
    </submittedName>
</protein>
<evidence type="ECO:0000256" key="1">
    <source>
        <dbReference type="SAM" id="MobiDB-lite"/>
    </source>
</evidence>